<keyword evidence="4" id="KW-1185">Reference proteome</keyword>
<evidence type="ECO:0000313" key="4">
    <source>
        <dbReference type="Proteomes" id="UP000245946"/>
    </source>
</evidence>
<feature type="region of interest" description="Disordered" evidence="1">
    <location>
        <begin position="143"/>
        <end position="208"/>
    </location>
</feature>
<gene>
    <name evidence="3" type="ORF">FA09DRAFT_356706</name>
</gene>
<dbReference type="SUPFAM" id="SSF49785">
    <property type="entry name" value="Galactose-binding domain-like"/>
    <property type="match status" value="1"/>
</dbReference>
<dbReference type="GeneID" id="37272400"/>
<reference evidence="3 4" key="1">
    <citation type="journal article" date="2018" name="Mol. Biol. Evol.">
        <title>Broad Genomic Sampling Reveals a Smut Pathogenic Ancestry of the Fungal Clade Ustilaginomycotina.</title>
        <authorList>
            <person name="Kijpornyongpan T."/>
            <person name="Mondo S.J."/>
            <person name="Barry K."/>
            <person name="Sandor L."/>
            <person name="Lee J."/>
            <person name="Lipzen A."/>
            <person name="Pangilinan J."/>
            <person name="LaButti K."/>
            <person name="Hainaut M."/>
            <person name="Henrissat B."/>
            <person name="Grigoriev I.V."/>
            <person name="Spatafora J.W."/>
            <person name="Aime M.C."/>
        </authorList>
    </citation>
    <scope>NUCLEOTIDE SEQUENCE [LARGE SCALE GENOMIC DNA]</scope>
    <source>
        <strain evidence="3 4">MCA 4186</strain>
    </source>
</reference>
<feature type="compositionally biased region" description="Pro residues" evidence="1">
    <location>
        <begin position="144"/>
        <end position="156"/>
    </location>
</feature>
<feature type="compositionally biased region" description="Low complexity" evidence="1">
    <location>
        <begin position="157"/>
        <end position="173"/>
    </location>
</feature>
<dbReference type="RefSeq" id="XP_025598973.1">
    <property type="nucleotide sequence ID" value="XM_025744856.1"/>
</dbReference>
<dbReference type="Gene3D" id="2.60.120.260">
    <property type="entry name" value="Galactose-binding domain-like"/>
    <property type="match status" value="4"/>
</dbReference>
<evidence type="ECO:0000256" key="1">
    <source>
        <dbReference type="SAM" id="MobiDB-lite"/>
    </source>
</evidence>
<dbReference type="OrthoDB" id="2547892at2759"/>
<keyword evidence="2" id="KW-0732">Signal</keyword>
<feature type="signal peptide" evidence="2">
    <location>
        <begin position="1"/>
        <end position="16"/>
    </location>
</feature>
<dbReference type="InterPro" id="IPR008979">
    <property type="entry name" value="Galactose-bd-like_sf"/>
</dbReference>
<proteinExistence type="predicted"/>
<feature type="chain" id="PRO_5016329246" description="CBM-cenC domain-containing protein" evidence="2">
    <location>
        <begin position="17"/>
        <end position="1117"/>
    </location>
</feature>
<evidence type="ECO:0000313" key="3">
    <source>
        <dbReference type="EMBL" id="PWN98694.1"/>
    </source>
</evidence>
<evidence type="ECO:0008006" key="5">
    <source>
        <dbReference type="Google" id="ProtNLM"/>
    </source>
</evidence>
<name>A0A316ZCE6_9BASI</name>
<dbReference type="AlphaFoldDB" id="A0A316ZCE6"/>
<accession>A0A316ZCE6</accession>
<organism evidence="3 4">
    <name type="scientific">Tilletiopsis washingtonensis</name>
    <dbReference type="NCBI Taxonomy" id="58919"/>
    <lineage>
        <taxon>Eukaryota</taxon>
        <taxon>Fungi</taxon>
        <taxon>Dikarya</taxon>
        <taxon>Basidiomycota</taxon>
        <taxon>Ustilaginomycotina</taxon>
        <taxon>Exobasidiomycetes</taxon>
        <taxon>Entylomatales</taxon>
        <taxon>Entylomatales incertae sedis</taxon>
        <taxon>Tilletiopsis</taxon>
    </lineage>
</organism>
<evidence type="ECO:0000256" key="2">
    <source>
        <dbReference type="SAM" id="SignalP"/>
    </source>
</evidence>
<sequence>MRFLPLLLAALPLVAALPAPAEPADASAVVGNERHLGWPCTKSSQCGTKDLYCRRGKCDVRKKLGSKCYKSIGCISNKCSEKRCVAGAVLTLGERCETSKSCASTYCGKSKCAVPQPVGADCYKPAGCLSGICTDHKCAAPATTPNPDPTTPPTTPKDPSAPQDPSSPQDPSTPTNPTPNPPTDEVGNVSDNGHFEDDEGGLAPWQTIGETKRSDVDYTAWDGTHYAILEVNEAGGPGLYQQPYTEPPPTRRDGLEARDTQIPSAYDVSLRYRVNKIANAGAKGCRLAVLYDGKAPDASGVVRYTSASSEWKELRANVKSDEAIQYLFIVMDCPDGGTTTVHIDDVNFVPLAPEEPAFTATDVARNGGFESGKDPWTLVGKAEVVKLVGVVPPDGDYYLRLYREGGTARQLLEMPAGTKVAGFNSYDIKFKYRLDSYYGGKANAGQPACRLDVSYDDEPPTKQVYLSAADVSKTWTELTVTVTNDADLIKAIQIESYCGDYQNALADVYIDVVQVLSRAPGTTTPPTTPPKKDDVCVNGGFEDGAESWTFASDAAIGTSYPKDGNGKKYAVLQGHTKDSISQQVQLPPDGTTGSGGFYQYVVRFEYRVFEYDFGGGANSGTCQIGVSHDDLPIADVDKRTIDSASGWGTYEATLTSDMDCVQNIKISTSCGGMASTLVAVDQVQFLPKAYTPKTEPTDVARNGGFESSKEQWTFAGQSSIGTINSEYDQQYAILQGGDSISQDIKMPDNSLYQGYQAYRVRFKWHVQAYAAGSTGTGKCQVYITQDNAQVDATLTPFDTPFSGFIDFSSYIGKEDGFIKNIGFGLSCSSGYTATIYMDNVHFEPTEYVPPPKTEPTDVARDGDFEEGASSWNFAGDAMVSGADPMWENTKYVELKPGGKVSQTLVMPPRSLYDGYYGYSVAMKWRGKEFTSSGGLCYLYFSQDGSRTKLGTMEYAFGNSFPGWVDFSGPIESEDGEVVKSISIGLECDATANAVVFIDQVSFTPIKDLLNAARNGRFEASDLSPWVVTGTTLSNSDKTAKDGLHYAQLSAAAGGSGATMSQQIVLPARYPLDGSDGYKKYDVKLFYKIVSYNGGTATGGAAACVEHLHQDDQRRERD</sequence>
<dbReference type="Proteomes" id="UP000245946">
    <property type="component" value="Unassembled WGS sequence"/>
</dbReference>
<feature type="non-terminal residue" evidence="3">
    <location>
        <position position="1"/>
    </location>
</feature>
<protein>
    <recommendedName>
        <fullName evidence="5">CBM-cenC domain-containing protein</fullName>
    </recommendedName>
</protein>
<dbReference type="EMBL" id="KZ819290">
    <property type="protein sequence ID" value="PWN98694.1"/>
    <property type="molecule type" value="Genomic_DNA"/>
</dbReference>